<dbReference type="InterPro" id="IPR001296">
    <property type="entry name" value="Glyco_trans_1"/>
</dbReference>
<feature type="domain" description="Glycosyl transferase family 1" evidence="3">
    <location>
        <begin position="284"/>
        <end position="383"/>
    </location>
</feature>
<name>A0A0C6PAN7_BORBO</name>
<dbReference type="RefSeq" id="WP_015064736.1">
    <property type="nucleotide sequence ID" value="NC_019382.1"/>
</dbReference>
<dbReference type="EMBL" id="HE965806">
    <property type="protein sequence ID" value="CCJ55182.1"/>
    <property type="molecule type" value="Genomic_DNA"/>
</dbReference>
<dbReference type="Pfam" id="PF00534">
    <property type="entry name" value="Glycos_transf_1"/>
    <property type="match status" value="1"/>
</dbReference>
<dbReference type="Gene3D" id="3.40.50.2000">
    <property type="entry name" value="Glycogen Phosphorylase B"/>
    <property type="match status" value="2"/>
</dbReference>
<proteinExistence type="predicted"/>
<evidence type="ECO:0000256" key="1">
    <source>
        <dbReference type="ARBA" id="ARBA00022676"/>
    </source>
</evidence>
<evidence type="ECO:0000313" key="4">
    <source>
        <dbReference type="EMBL" id="CCJ55182.1"/>
    </source>
</evidence>
<accession>A0A0C6PAN7</accession>
<reference evidence="4 5" key="1">
    <citation type="journal article" date="2012" name="BMC Genomics">
        <title>Comparative genomics of the classical Bordetella subspecies: the evolution and exchange of virulence-associated diversity amongst closely related pathogens.</title>
        <authorList>
            <person name="Park J."/>
            <person name="Zhang Y."/>
            <person name="Buboltz A.M."/>
            <person name="Zhang X."/>
            <person name="Schuster S.C."/>
            <person name="Ahuja U."/>
            <person name="Liu M."/>
            <person name="Miller J.F."/>
            <person name="Sebaihia M."/>
            <person name="Bentley S.D."/>
            <person name="Parkhill J."/>
            <person name="Harvill E.T."/>
        </authorList>
    </citation>
    <scope>NUCLEOTIDE SEQUENCE [LARGE SCALE GENOMIC DNA]</scope>
    <source>
        <strain evidence="4 5">253</strain>
    </source>
</reference>
<dbReference type="SUPFAM" id="SSF53756">
    <property type="entry name" value="UDP-Glycosyltransferase/glycogen phosphorylase"/>
    <property type="match status" value="1"/>
</dbReference>
<sequence>MPVRRIALITNGYPDIYARERSFILPELKALLAYGHQVTLVPVREVTEVDPDLPDGVAVERRLAHLYRPWQLPATVLWMMFRGYFWREAWQCLGRGRLRYLGHFFKESVRATNTLRMQSALRDYDVLYTYWFKGESTGISLMPGTHARRLTRAHGYDLYEDRPNNEGYIPYREMTLPRLDRVVVLSEEARAYLEQRYPASVGRTVVSPLGVAHESDENPGPEADRIVLVSCSYPTPNKRLPLIGQLAAAVACARPSVKVVWMHFGCRREEAGLPVDFAGPPNLSVQFAGEAPNEHIRRWYATRPVSFFVNLSQSEGQPVSIMEAMAFGIPVMATGVGGIPEMLRHGGGMTLPEQPDVNAVACEMLSLLDDPSRYQAMREAARETQLAYFNTSANHRTLADLIGEF</sequence>
<dbReference type="KEGG" id="bbh:BN112_3267"/>
<dbReference type="PANTHER" id="PTHR12526">
    <property type="entry name" value="GLYCOSYLTRANSFERASE"/>
    <property type="match status" value="1"/>
</dbReference>
<gene>
    <name evidence="4" type="primary">wbmA</name>
    <name evidence="4" type="ORF">BN112_3267</name>
</gene>
<keyword evidence="2 4" id="KW-0808">Transferase</keyword>
<evidence type="ECO:0000313" key="5">
    <source>
        <dbReference type="Proteomes" id="UP000007564"/>
    </source>
</evidence>
<dbReference type="GO" id="GO:0016757">
    <property type="term" value="F:glycosyltransferase activity"/>
    <property type="evidence" value="ECO:0007669"/>
    <property type="project" value="UniProtKB-KW"/>
</dbReference>
<evidence type="ECO:0000256" key="2">
    <source>
        <dbReference type="ARBA" id="ARBA00022679"/>
    </source>
</evidence>
<organism evidence="4 5">
    <name type="scientific">Bordetella bronchiseptica 253</name>
    <dbReference type="NCBI Taxonomy" id="568707"/>
    <lineage>
        <taxon>Bacteria</taxon>
        <taxon>Pseudomonadati</taxon>
        <taxon>Pseudomonadota</taxon>
        <taxon>Betaproteobacteria</taxon>
        <taxon>Burkholderiales</taxon>
        <taxon>Alcaligenaceae</taxon>
        <taxon>Bordetella</taxon>
    </lineage>
</organism>
<keyword evidence="1" id="KW-0328">Glycosyltransferase</keyword>
<evidence type="ECO:0000259" key="3">
    <source>
        <dbReference type="Pfam" id="PF00534"/>
    </source>
</evidence>
<dbReference type="AlphaFoldDB" id="A0A0C6PAN7"/>
<dbReference type="OrthoDB" id="9775208at2"/>
<protein>
    <submittedName>
        <fullName evidence="4">Putative glycosyl transferase</fullName>
    </submittedName>
</protein>
<dbReference type="Proteomes" id="UP000007564">
    <property type="component" value="Chromosome"/>
</dbReference>
<dbReference type="HOGENOM" id="CLU_055416_0_0_4"/>
<dbReference type="PANTHER" id="PTHR12526:SF510">
    <property type="entry name" value="D-INOSITOL 3-PHOSPHATE GLYCOSYLTRANSFERASE"/>
    <property type="match status" value="1"/>
</dbReference>